<protein>
    <submittedName>
        <fullName evidence="1">Uncharacterized protein</fullName>
    </submittedName>
</protein>
<gene>
    <name evidence="1" type="ORF">GCM10022408_16060</name>
</gene>
<dbReference type="EMBL" id="BAABDJ010000009">
    <property type="protein sequence ID" value="GAA4005045.1"/>
    <property type="molecule type" value="Genomic_DNA"/>
</dbReference>
<dbReference type="Proteomes" id="UP001500567">
    <property type="component" value="Unassembled WGS sequence"/>
</dbReference>
<organism evidence="1 2">
    <name type="scientific">Hymenobacter fastidiosus</name>
    <dbReference type="NCBI Taxonomy" id="486264"/>
    <lineage>
        <taxon>Bacteria</taxon>
        <taxon>Pseudomonadati</taxon>
        <taxon>Bacteroidota</taxon>
        <taxon>Cytophagia</taxon>
        <taxon>Cytophagales</taxon>
        <taxon>Hymenobacteraceae</taxon>
        <taxon>Hymenobacter</taxon>
    </lineage>
</organism>
<evidence type="ECO:0000313" key="1">
    <source>
        <dbReference type="EMBL" id="GAA4005045.1"/>
    </source>
</evidence>
<accession>A0ABP7S0T3</accession>
<name>A0ABP7S0T3_9BACT</name>
<evidence type="ECO:0000313" key="2">
    <source>
        <dbReference type="Proteomes" id="UP001500567"/>
    </source>
</evidence>
<sequence length="52" mass="5703">MLEIIRRHQAALATAIKALHNRTFYVAFSENSAPEIYGADADQLGRAAFDAP</sequence>
<dbReference type="RefSeq" id="WP_345072220.1">
    <property type="nucleotide sequence ID" value="NZ_BAABDJ010000009.1"/>
</dbReference>
<comment type="caution">
    <text evidence="1">The sequence shown here is derived from an EMBL/GenBank/DDBJ whole genome shotgun (WGS) entry which is preliminary data.</text>
</comment>
<reference evidence="2" key="1">
    <citation type="journal article" date="2019" name="Int. J. Syst. Evol. Microbiol.">
        <title>The Global Catalogue of Microorganisms (GCM) 10K type strain sequencing project: providing services to taxonomists for standard genome sequencing and annotation.</title>
        <authorList>
            <consortium name="The Broad Institute Genomics Platform"/>
            <consortium name="The Broad Institute Genome Sequencing Center for Infectious Disease"/>
            <person name="Wu L."/>
            <person name="Ma J."/>
        </authorList>
    </citation>
    <scope>NUCLEOTIDE SEQUENCE [LARGE SCALE GENOMIC DNA]</scope>
    <source>
        <strain evidence="2">JCM 17224</strain>
    </source>
</reference>
<keyword evidence="2" id="KW-1185">Reference proteome</keyword>
<proteinExistence type="predicted"/>